<evidence type="ECO:0000313" key="7">
    <source>
        <dbReference type="Proteomes" id="UP001595696"/>
    </source>
</evidence>
<dbReference type="Proteomes" id="UP001595696">
    <property type="component" value="Unassembled WGS sequence"/>
</dbReference>
<organism evidence="6 7">
    <name type="scientific">Nocardia jiangsuensis</name>
    <dbReference type="NCBI Taxonomy" id="1691563"/>
    <lineage>
        <taxon>Bacteria</taxon>
        <taxon>Bacillati</taxon>
        <taxon>Actinomycetota</taxon>
        <taxon>Actinomycetes</taxon>
        <taxon>Mycobacteriales</taxon>
        <taxon>Nocardiaceae</taxon>
        <taxon>Nocardia</taxon>
    </lineage>
</organism>
<proteinExistence type="inferred from homology"/>
<dbReference type="CDD" id="cd02612">
    <property type="entry name" value="HAD_PGPPase"/>
    <property type="match status" value="1"/>
</dbReference>
<dbReference type="PANTHER" id="PTHR43344:SF13">
    <property type="entry name" value="PHOSPHATASE RV3661-RELATED"/>
    <property type="match status" value="1"/>
</dbReference>
<comment type="similarity">
    <text evidence="1">Belongs to the HAD-like hydrolase superfamily. SerB family.</text>
</comment>
<dbReference type="PANTHER" id="PTHR43344">
    <property type="entry name" value="PHOSPHOSERINE PHOSPHATASE"/>
    <property type="match status" value="1"/>
</dbReference>
<dbReference type="Gene3D" id="3.40.50.1000">
    <property type="entry name" value="HAD superfamily/HAD-like"/>
    <property type="match status" value="1"/>
</dbReference>
<keyword evidence="2" id="KW-0479">Metal-binding</keyword>
<sequence length="275" mass="29812">MTADEPAPRNEPPDRAGHVAAFFDLDKTVIAKSSTFVFSKPFYAQGLLNRRSVLESSYAHFFFQLSGADHDQMERMRAHLTSMCAGWDVEQVKSIVAETLHELVEPLIYAEAMDLIADHRIRGHDVVIVSASGEEIVAPIAAALGADHVAATRMVVADGHYTGELDFYCYGPGKVAAIEKLATDKGYDLARSYAYSDSVTDLPMLSAVGHPTAVNPDRALRREATARGWPVLTFSNPVSLWSRFPSSSSTVAATAVVGLGALVAGAISYRLLRKR</sequence>
<gene>
    <name evidence="6" type="ORF">ACFO0B_18800</name>
</gene>
<comment type="caution">
    <text evidence="6">The sequence shown here is derived from an EMBL/GenBank/DDBJ whole genome shotgun (WGS) entry which is preliminary data.</text>
</comment>
<keyword evidence="4" id="KW-0460">Magnesium</keyword>
<evidence type="ECO:0000256" key="4">
    <source>
        <dbReference type="ARBA" id="ARBA00022842"/>
    </source>
</evidence>
<keyword evidence="5" id="KW-0812">Transmembrane</keyword>
<keyword evidence="5" id="KW-0472">Membrane</keyword>
<dbReference type="GO" id="GO:0016787">
    <property type="term" value="F:hydrolase activity"/>
    <property type="evidence" value="ECO:0007669"/>
    <property type="project" value="UniProtKB-KW"/>
</dbReference>
<dbReference type="RefSeq" id="WP_378613752.1">
    <property type="nucleotide sequence ID" value="NZ_JBHSAX010000014.1"/>
</dbReference>
<reference evidence="7" key="1">
    <citation type="journal article" date="2019" name="Int. J. Syst. Evol. Microbiol.">
        <title>The Global Catalogue of Microorganisms (GCM) 10K type strain sequencing project: providing services to taxonomists for standard genome sequencing and annotation.</title>
        <authorList>
            <consortium name="The Broad Institute Genomics Platform"/>
            <consortium name="The Broad Institute Genome Sequencing Center for Infectious Disease"/>
            <person name="Wu L."/>
            <person name="Ma J."/>
        </authorList>
    </citation>
    <scope>NUCLEOTIDE SEQUENCE [LARGE SCALE GENOMIC DNA]</scope>
    <source>
        <strain evidence="7">CGMCC 4.7330</strain>
    </source>
</reference>
<dbReference type="InterPro" id="IPR023214">
    <property type="entry name" value="HAD_sf"/>
</dbReference>
<dbReference type="NCBIfam" id="TIGR01490">
    <property type="entry name" value="HAD-SF-IB-hyp1"/>
    <property type="match status" value="1"/>
</dbReference>
<keyword evidence="3 6" id="KW-0378">Hydrolase</keyword>
<evidence type="ECO:0000313" key="6">
    <source>
        <dbReference type="EMBL" id="MFC3964040.1"/>
    </source>
</evidence>
<evidence type="ECO:0000256" key="3">
    <source>
        <dbReference type="ARBA" id="ARBA00022801"/>
    </source>
</evidence>
<protein>
    <submittedName>
        <fullName evidence="6">HAD family hydrolase</fullName>
    </submittedName>
</protein>
<feature type="transmembrane region" description="Helical" evidence="5">
    <location>
        <begin position="251"/>
        <end position="272"/>
    </location>
</feature>
<dbReference type="NCBIfam" id="TIGR01488">
    <property type="entry name" value="HAD-SF-IB"/>
    <property type="match status" value="1"/>
</dbReference>
<dbReference type="InterPro" id="IPR036412">
    <property type="entry name" value="HAD-like_sf"/>
</dbReference>
<dbReference type="InterPro" id="IPR050582">
    <property type="entry name" value="HAD-like_SerB"/>
</dbReference>
<name>A0ABV8DVS5_9NOCA</name>
<dbReference type="EMBL" id="JBHSAX010000014">
    <property type="protein sequence ID" value="MFC3964040.1"/>
    <property type="molecule type" value="Genomic_DNA"/>
</dbReference>
<evidence type="ECO:0000256" key="1">
    <source>
        <dbReference type="ARBA" id="ARBA00009184"/>
    </source>
</evidence>
<keyword evidence="5" id="KW-1133">Transmembrane helix</keyword>
<dbReference type="SUPFAM" id="SSF56784">
    <property type="entry name" value="HAD-like"/>
    <property type="match status" value="1"/>
</dbReference>
<accession>A0ABV8DVS5</accession>
<dbReference type="Pfam" id="PF12710">
    <property type="entry name" value="HAD"/>
    <property type="match status" value="1"/>
</dbReference>
<dbReference type="InterPro" id="IPR006385">
    <property type="entry name" value="HAD_hydro_SerB1"/>
</dbReference>
<evidence type="ECO:0000256" key="2">
    <source>
        <dbReference type="ARBA" id="ARBA00022723"/>
    </source>
</evidence>
<keyword evidence="7" id="KW-1185">Reference proteome</keyword>
<dbReference type="Gene3D" id="1.20.1440.100">
    <property type="entry name" value="SG protein - dephosphorylation function"/>
    <property type="match status" value="1"/>
</dbReference>
<evidence type="ECO:0000256" key="5">
    <source>
        <dbReference type="SAM" id="Phobius"/>
    </source>
</evidence>